<dbReference type="InterPro" id="IPR058163">
    <property type="entry name" value="LysR-type_TF_proteobact-type"/>
</dbReference>
<dbReference type="RefSeq" id="WP_367625335.1">
    <property type="nucleotide sequence ID" value="NZ_JBFNQD010000008.1"/>
</dbReference>
<dbReference type="SUPFAM" id="SSF46785">
    <property type="entry name" value="Winged helix' DNA-binding domain"/>
    <property type="match status" value="1"/>
</dbReference>
<dbReference type="InterPro" id="IPR036390">
    <property type="entry name" value="WH_DNA-bd_sf"/>
</dbReference>
<keyword evidence="3" id="KW-0238">DNA-binding</keyword>
<dbReference type="PROSITE" id="PS50931">
    <property type="entry name" value="HTH_LYSR"/>
    <property type="match status" value="1"/>
</dbReference>
<evidence type="ECO:0000256" key="1">
    <source>
        <dbReference type="ARBA" id="ARBA00009437"/>
    </source>
</evidence>
<keyword evidence="2" id="KW-0805">Transcription regulation</keyword>
<comment type="caution">
    <text evidence="6">The sequence shown here is derived from an EMBL/GenBank/DDBJ whole genome shotgun (WGS) entry which is preliminary data.</text>
</comment>
<dbReference type="Proteomes" id="UP001555786">
    <property type="component" value="Unassembled WGS sequence"/>
</dbReference>
<evidence type="ECO:0000259" key="5">
    <source>
        <dbReference type="PROSITE" id="PS50931"/>
    </source>
</evidence>
<evidence type="ECO:0000313" key="7">
    <source>
        <dbReference type="Proteomes" id="UP001555786"/>
    </source>
</evidence>
<dbReference type="SUPFAM" id="SSF53850">
    <property type="entry name" value="Periplasmic binding protein-like II"/>
    <property type="match status" value="1"/>
</dbReference>
<evidence type="ECO:0000313" key="6">
    <source>
        <dbReference type="EMBL" id="MEW9308134.1"/>
    </source>
</evidence>
<gene>
    <name evidence="6" type="ORF">ABXS05_21440</name>
</gene>
<keyword evidence="4" id="KW-0804">Transcription</keyword>
<dbReference type="EMBL" id="JBFNQD010000008">
    <property type="protein sequence ID" value="MEW9308134.1"/>
    <property type="molecule type" value="Genomic_DNA"/>
</dbReference>
<proteinExistence type="inferred from homology"/>
<dbReference type="Gene3D" id="3.40.190.10">
    <property type="entry name" value="Periplasmic binding protein-like II"/>
    <property type="match status" value="2"/>
</dbReference>
<protein>
    <submittedName>
        <fullName evidence="6">LysR substrate-binding domain-containing protein</fullName>
    </submittedName>
</protein>
<feature type="domain" description="HTH lysR-type" evidence="5">
    <location>
        <begin position="3"/>
        <end position="60"/>
    </location>
</feature>
<evidence type="ECO:0000256" key="4">
    <source>
        <dbReference type="ARBA" id="ARBA00023163"/>
    </source>
</evidence>
<dbReference type="Pfam" id="PF03466">
    <property type="entry name" value="LysR_substrate"/>
    <property type="match status" value="1"/>
</dbReference>
<reference evidence="6 7" key="1">
    <citation type="submission" date="2024-07" db="EMBL/GenBank/DDBJ databases">
        <title>Description of Labrys sedimenti sp. nov., isolated from a diclofenac-degrading enrichment culture.</title>
        <authorList>
            <person name="Tancsics A."/>
            <person name="Csepanyi A."/>
        </authorList>
    </citation>
    <scope>NUCLEOTIDE SEQUENCE [LARGE SCALE GENOMIC DNA]</scope>
    <source>
        <strain evidence="6 7">LMG 23578</strain>
    </source>
</reference>
<dbReference type="PANTHER" id="PTHR30537:SF74">
    <property type="entry name" value="HTH-TYPE TRANSCRIPTIONAL REGULATOR TRPI"/>
    <property type="match status" value="1"/>
</dbReference>
<dbReference type="PANTHER" id="PTHR30537">
    <property type="entry name" value="HTH-TYPE TRANSCRIPTIONAL REGULATOR"/>
    <property type="match status" value="1"/>
</dbReference>
<name>A0ABV3PS54_9HYPH</name>
<sequence length="303" mass="33578">MLPPLHAFKVFEVVARLGHVGAAAAELHVTPGAVSQQLRSLQLHLGMDLFAKVGRRLVLTEAGLTLQQSVGVAMAEIGEGVRNLSAQRIDRRAEVVVNLCIPPVLGTTWLAPRLFAFMADHRHLRLNVATGVEFHAIDWRRSDVAIVYGNPPWPGFWWRMLHGVYLMPVCSPQLLRGPHAIRHPADVLHHRLLHEDDGSEWRRWLAQARVKYPGAADIYFGDFALILQAARDGHGVALVDDVISARDLDEGRLVQPLTQRVPAAKNYHCICSEETLAKPEIGALVDWLIDQASRTPVPRIGLG</sequence>
<keyword evidence="7" id="KW-1185">Reference proteome</keyword>
<dbReference type="InterPro" id="IPR000847">
    <property type="entry name" value="LysR_HTH_N"/>
</dbReference>
<organism evidence="6 7">
    <name type="scientific">Labrys neptuniae</name>
    <dbReference type="NCBI Taxonomy" id="376174"/>
    <lineage>
        <taxon>Bacteria</taxon>
        <taxon>Pseudomonadati</taxon>
        <taxon>Pseudomonadota</taxon>
        <taxon>Alphaproteobacteria</taxon>
        <taxon>Hyphomicrobiales</taxon>
        <taxon>Xanthobacteraceae</taxon>
        <taxon>Labrys</taxon>
    </lineage>
</organism>
<dbReference type="Gene3D" id="1.10.10.10">
    <property type="entry name" value="Winged helix-like DNA-binding domain superfamily/Winged helix DNA-binding domain"/>
    <property type="match status" value="1"/>
</dbReference>
<evidence type="ECO:0000256" key="2">
    <source>
        <dbReference type="ARBA" id="ARBA00023015"/>
    </source>
</evidence>
<accession>A0ABV3PS54</accession>
<dbReference type="CDD" id="cd08432">
    <property type="entry name" value="PBP2_GcdR_TrpI_HvrB_AmpR_like"/>
    <property type="match status" value="1"/>
</dbReference>
<evidence type="ECO:0000256" key="3">
    <source>
        <dbReference type="ARBA" id="ARBA00023125"/>
    </source>
</evidence>
<comment type="similarity">
    <text evidence="1">Belongs to the LysR transcriptional regulatory family.</text>
</comment>
<dbReference type="Pfam" id="PF00126">
    <property type="entry name" value="HTH_1"/>
    <property type="match status" value="1"/>
</dbReference>
<dbReference type="InterPro" id="IPR005119">
    <property type="entry name" value="LysR_subst-bd"/>
</dbReference>
<dbReference type="InterPro" id="IPR036388">
    <property type="entry name" value="WH-like_DNA-bd_sf"/>
</dbReference>